<reference evidence="1" key="1">
    <citation type="submission" date="2021-03" db="EMBL/GenBank/DDBJ databases">
        <authorList>
            <consortium name="DOE Joint Genome Institute"/>
            <person name="Ahrendt S."/>
            <person name="Looney B.P."/>
            <person name="Miyauchi S."/>
            <person name="Morin E."/>
            <person name="Drula E."/>
            <person name="Courty P.E."/>
            <person name="Chicoki N."/>
            <person name="Fauchery L."/>
            <person name="Kohler A."/>
            <person name="Kuo A."/>
            <person name="Labutti K."/>
            <person name="Pangilinan J."/>
            <person name="Lipzen A."/>
            <person name="Riley R."/>
            <person name="Andreopoulos W."/>
            <person name="He G."/>
            <person name="Johnson J."/>
            <person name="Barry K.W."/>
            <person name="Grigoriev I.V."/>
            <person name="Nagy L."/>
            <person name="Hibbett D."/>
            <person name="Henrissat B."/>
            <person name="Matheny P.B."/>
            <person name="Labbe J."/>
            <person name="Martin F."/>
        </authorList>
    </citation>
    <scope>NUCLEOTIDE SEQUENCE</scope>
    <source>
        <strain evidence="1">HHB10654</strain>
    </source>
</reference>
<name>A0ACB8TL01_9AGAM</name>
<dbReference type="Proteomes" id="UP000814140">
    <property type="component" value="Unassembled WGS sequence"/>
</dbReference>
<reference evidence="1" key="2">
    <citation type="journal article" date="2022" name="New Phytol.">
        <title>Evolutionary transition to the ectomycorrhizal habit in the genomes of a hyperdiverse lineage of mushroom-forming fungi.</title>
        <authorList>
            <person name="Looney B."/>
            <person name="Miyauchi S."/>
            <person name="Morin E."/>
            <person name="Drula E."/>
            <person name="Courty P.E."/>
            <person name="Kohler A."/>
            <person name="Kuo A."/>
            <person name="LaButti K."/>
            <person name="Pangilinan J."/>
            <person name="Lipzen A."/>
            <person name="Riley R."/>
            <person name="Andreopoulos W."/>
            <person name="He G."/>
            <person name="Johnson J."/>
            <person name="Nolan M."/>
            <person name="Tritt A."/>
            <person name="Barry K.W."/>
            <person name="Grigoriev I.V."/>
            <person name="Nagy L.G."/>
            <person name="Hibbett D."/>
            <person name="Henrissat B."/>
            <person name="Matheny P.B."/>
            <person name="Labbe J."/>
            <person name="Martin F.M."/>
        </authorList>
    </citation>
    <scope>NUCLEOTIDE SEQUENCE</scope>
    <source>
        <strain evidence="1">HHB10654</strain>
    </source>
</reference>
<accession>A0ACB8TL01</accession>
<sequence>MFNHTMILESLGSSPPRSPAPVSRPRVRPEPCLPESLPSTGVIQREADRLAPETFHKCSTRSPNPRALEEAMSSSITDSPNEHIAPPSPDTSPVSPSNRFLKRLSWKAKPAKPRGAWTDPEPWQIMRAVEDKDIEFLMEVRNRNFPLLLKYVANASPLIHAMRIGDSHKDIAIILLGTYSRFVNNLEDEDFQRPENAATIRLLKGNLFAAIKQGYQRSQTDLIPSYVQVLVMSEGSKWMNDTVGHVAEALRRGPERQPVERAHSAIRSFALFEFGKAPFLAGLEDYFGNAAVDLLMMAAWSLVGRSIKLAEPIPRSFFARDDRVYKTFADLVFKHRDAIEDRLTGRLKKQLSTLVEVLEGRSLSWSGKVKVLRERLDTHPPPS</sequence>
<organism evidence="1 2">
    <name type="scientific">Artomyces pyxidatus</name>
    <dbReference type="NCBI Taxonomy" id="48021"/>
    <lineage>
        <taxon>Eukaryota</taxon>
        <taxon>Fungi</taxon>
        <taxon>Dikarya</taxon>
        <taxon>Basidiomycota</taxon>
        <taxon>Agaricomycotina</taxon>
        <taxon>Agaricomycetes</taxon>
        <taxon>Russulales</taxon>
        <taxon>Auriscalpiaceae</taxon>
        <taxon>Artomyces</taxon>
    </lineage>
</organism>
<dbReference type="EMBL" id="MU277187">
    <property type="protein sequence ID" value="KAI0069088.1"/>
    <property type="molecule type" value="Genomic_DNA"/>
</dbReference>
<proteinExistence type="predicted"/>
<protein>
    <submittedName>
        <fullName evidence="1">Uncharacterized protein</fullName>
    </submittedName>
</protein>
<evidence type="ECO:0000313" key="2">
    <source>
        <dbReference type="Proteomes" id="UP000814140"/>
    </source>
</evidence>
<keyword evidence="2" id="KW-1185">Reference proteome</keyword>
<gene>
    <name evidence="1" type="ORF">BV25DRAFT_1910794</name>
</gene>
<comment type="caution">
    <text evidence="1">The sequence shown here is derived from an EMBL/GenBank/DDBJ whole genome shotgun (WGS) entry which is preliminary data.</text>
</comment>
<evidence type="ECO:0000313" key="1">
    <source>
        <dbReference type="EMBL" id="KAI0069088.1"/>
    </source>
</evidence>